<keyword evidence="2" id="KW-1185">Reference proteome</keyword>
<protein>
    <submittedName>
        <fullName evidence="1">Uncharacterized protein</fullName>
    </submittedName>
</protein>
<dbReference type="Pfam" id="PF14155">
    <property type="entry name" value="DUF4307"/>
    <property type="match status" value="1"/>
</dbReference>
<accession>A0A1X0DL19</accession>
<comment type="caution">
    <text evidence="1">The sequence shown here is derived from an EMBL/GenBank/DDBJ whole genome shotgun (WGS) entry which is preliminary data.</text>
</comment>
<dbReference type="InterPro" id="IPR025443">
    <property type="entry name" value="DUF4307"/>
</dbReference>
<organism evidence="1 2">
    <name type="scientific">Mycolicibacterium insubricum</name>
    <dbReference type="NCBI Taxonomy" id="444597"/>
    <lineage>
        <taxon>Bacteria</taxon>
        <taxon>Bacillati</taxon>
        <taxon>Actinomycetota</taxon>
        <taxon>Actinomycetes</taxon>
        <taxon>Mycobacteriales</taxon>
        <taxon>Mycobacteriaceae</taxon>
        <taxon>Mycolicibacterium</taxon>
    </lineage>
</organism>
<evidence type="ECO:0000313" key="2">
    <source>
        <dbReference type="Proteomes" id="UP000192801"/>
    </source>
</evidence>
<name>A0A1X0DL19_9MYCO</name>
<dbReference type="Proteomes" id="UP000192801">
    <property type="component" value="Unassembled WGS sequence"/>
</dbReference>
<sequence>MAEDIATRPADRYGRQRWSPKRPGRLALVLTLLVAALGVLIATLGYQRLGDGEVSGKLAGFDLIDDHTVEVIITVTRKDPTRPVVCIVRARSRDGSETGRREILVGPAQDVTIQTKALVKTGHPPVTGDVYGCGTDIPSYLVAPG</sequence>
<gene>
    <name evidence="1" type="ORF">BST26_03135</name>
</gene>
<evidence type="ECO:0000313" key="1">
    <source>
        <dbReference type="EMBL" id="ORA73045.1"/>
    </source>
</evidence>
<dbReference type="STRING" id="444597.BST26_03135"/>
<reference evidence="1 2" key="1">
    <citation type="submission" date="2016-12" db="EMBL/GenBank/DDBJ databases">
        <title>The new phylogeny of genus Mycobacterium.</title>
        <authorList>
            <person name="Tortoli E."/>
            <person name="Trovato A."/>
            <person name="Cirillo D.M."/>
        </authorList>
    </citation>
    <scope>NUCLEOTIDE SEQUENCE [LARGE SCALE GENOMIC DNA]</scope>
    <source>
        <strain evidence="1 2">DSM 45130</strain>
    </source>
</reference>
<dbReference type="OrthoDB" id="4425882at2"/>
<dbReference type="RefSeq" id="WP_083029313.1">
    <property type="nucleotide sequence ID" value="NZ_AP022618.1"/>
</dbReference>
<proteinExistence type="predicted"/>
<dbReference type="EMBL" id="MVHS01000005">
    <property type="protein sequence ID" value="ORA73045.1"/>
    <property type="molecule type" value="Genomic_DNA"/>
</dbReference>
<dbReference type="AlphaFoldDB" id="A0A1X0DL19"/>